<dbReference type="OMA" id="DIDHWSS"/>
<dbReference type="InterPro" id="IPR001245">
    <property type="entry name" value="Ser-Thr/Tyr_kinase_cat_dom"/>
</dbReference>
<protein>
    <recommendedName>
        <fullName evidence="2">Protein kinase domain-containing protein</fullName>
    </recommendedName>
</protein>
<dbReference type="STRING" id="47428.A0A284QSH0"/>
<dbReference type="OrthoDB" id="346907at2759"/>
<evidence type="ECO:0000313" key="4">
    <source>
        <dbReference type="Proteomes" id="UP000219338"/>
    </source>
</evidence>
<dbReference type="PANTHER" id="PTHR44329:SF214">
    <property type="entry name" value="PROTEIN KINASE DOMAIN-CONTAINING PROTEIN"/>
    <property type="match status" value="1"/>
</dbReference>
<dbReference type="PROSITE" id="PS00109">
    <property type="entry name" value="PROTEIN_KINASE_TYR"/>
    <property type="match status" value="1"/>
</dbReference>
<accession>A0A284QSH0</accession>
<dbReference type="InterPro" id="IPR000719">
    <property type="entry name" value="Prot_kinase_dom"/>
</dbReference>
<dbReference type="InterPro" id="IPR008266">
    <property type="entry name" value="Tyr_kinase_AS"/>
</dbReference>
<name>A0A284QSH0_ARMOS</name>
<dbReference type="Pfam" id="PF07714">
    <property type="entry name" value="PK_Tyr_Ser-Thr"/>
    <property type="match status" value="1"/>
</dbReference>
<sequence>MFLDALPKNLNDTPMPGVAGVIHSLLVALETSAKYSTNAADLLAKTSPIMRQIVLVDNGDFGSDLYNEGCRELQSHLAVLLDNIKQADNKFHGIKRYLKRKALRKQLQQLRDDISAMKRDFRAHITVEDYETMPTFNHDHRKLSVGTMAEIENEETSFSFDSPISIDDNPASKPSYNQIPPAMFDEIRRVFWDRGKSLTDIDHWSSQYPQSVVDHLQQLIDIDLTGDGQDYWRKRCTKWMLALVKIHGILPTSFSCLGARSEGSTAVWGGGFADIWKGRMGDTLICIKVLRIFIDNGIEERARVMKNFCREALVWRNLKHPNVLPFLGVSTELFVPSFCLISPWMENGNIMSFLASNPAHDRLVSIKEVASGMAYLHSLDPPIVHADIRGVNILVIDDYHCCLADFGLALAVETQAPGSSALALSGSIRWLAPEVLDIRLFDPKYVAARDVYAFGCTVIEIYSGKPPFSHIRTDAAIIHEILTNVCTGKTKPGTGDLGRIGEVVDRCLVTRAADRLGATEVVRMLEDLGQE</sequence>
<gene>
    <name evidence="3" type="ORF">ARMOST_02646</name>
</gene>
<dbReference type="PROSITE" id="PS50011">
    <property type="entry name" value="PROTEIN_KINASE_DOM"/>
    <property type="match status" value="1"/>
</dbReference>
<proteinExistence type="predicted"/>
<keyword evidence="1" id="KW-0175">Coiled coil</keyword>
<feature type="domain" description="Protein kinase" evidence="2">
    <location>
        <begin position="261"/>
        <end position="531"/>
    </location>
</feature>
<dbReference type="Gene3D" id="1.10.510.10">
    <property type="entry name" value="Transferase(Phosphotransferase) domain 1"/>
    <property type="match status" value="1"/>
</dbReference>
<dbReference type="PANTHER" id="PTHR44329">
    <property type="entry name" value="SERINE/THREONINE-PROTEIN KINASE TNNI3K-RELATED"/>
    <property type="match status" value="1"/>
</dbReference>
<reference evidence="4" key="1">
    <citation type="journal article" date="2017" name="Nat. Ecol. Evol.">
        <title>Genome expansion and lineage-specific genetic innovations in the forest pathogenic fungi Armillaria.</title>
        <authorList>
            <person name="Sipos G."/>
            <person name="Prasanna A.N."/>
            <person name="Walter M.C."/>
            <person name="O'Connor E."/>
            <person name="Balint B."/>
            <person name="Krizsan K."/>
            <person name="Kiss B."/>
            <person name="Hess J."/>
            <person name="Varga T."/>
            <person name="Slot J."/>
            <person name="Riley R."/>
            <person name="Boka B."/>
            <person name="Rigling D."/>
            <person name="Barry K."/>
            <person name="Lee J."/>
            <person name="Mihaltcheva S."/>
            <person name="LaButti K."/>
            <person name="Lipzen A."/>
            <person name="Waldron R."/>
            <person name="Moloney N.M."/>
            <person name="Sperisen C."/>
            <person name="Kredics L."/>
            <person name="Vagvoelgyi C."/>
            <person name="Patrignani A."/>
            <person name="Fitzpatrick D."/>
            <person name="Nagy I."/>
            <person name="Doyle S."/>
            <person name="Anderson J.B."/>
            <person name="Grigoriev I.V."/>
            <person name="Gueldener U."/>
            <person name="Muensterkoetter M."/>
            <person name="Nagy L.G."/>
        </authorList>
    </citation>
    <scope>NUCLEOTIDE SEQUENCE [LARGE SCALE GENOMIC DNA]</scope>
    <source>
        <strain evidence="4">C18/9</strain>
    </source>
</reference>
<dbReference type="GO" id="GO:0005524">
    <property type="term" value="F:ATP binding"/>
    <property type="evidence" value="ECO:0007669"/>
    <property type="project" value="InterPro"/>
</dbReference>
<evidence type="ECO:0000256" key="1">
    <source>
        <dbReference type="SAM" id="Coils"/>
    </source>
</evidence>
<dbReference type="GO" id="GO:0004674">
    <property type="term" value="F:protein serine/threonine kinase activity"/>
    <property type="evidence" value="ECO:0007669"/>
    <property type="project" value="TreeGrafter"/>
</dbReference>
<feature type="coiled-coil region" evidence="1">
    <location>
        <begin position="70"/>
        <end position="120"/>
    </location>
</feature>
<dbReference type="SUPFAM" id="SSF56112">
    <property type="entry name" value="Protein kinase-like (PK-like)"/>
    <property type="match status" value="1"/>
</dbReference>
<dbReference type="EMBL" id="FUEG01000002">
    <property type="protein sequence ID" value="SJK99353.1"/>
    <property type="molecule type" value="Genomic_DNA"/>
</dbReference>
<evidence type="ECO:0000259" key="2">
    <source>
        <dbReference type="PROSITE" id="PS50011"/>
    </source>
</evidence>
<dbReference type="Proteomes" id="UP000219338">
    <property type="component" value="Unassembled WGS sequence"/>
</dbReference>
<organism evidence="3 4">
    <name type="scientific">Armillaria ostoyae</name>
    <name type="common">Armillaria root rot fungus</name>
    <dbReference type="NCBI Taxonomy" id="47428"/>
    <lineage>
        <taxon>Eukaryota</taxon>
        <taxon>Fungi</taxon>
        <taxon>Dikarya</taxon>
        <taxon>Basidiomycota</taxon>
        <taxon>Agaricomycotina</taxon>
        <taxon>Agaricomycetes</taxon>
        <taxon>Agaricomycetidae</taxon>
        <taxon>Agaricales</taxon>
        <taxon>Marasmiineae</taxon>
        <taxon>Physalacriaceae</taxon>
        <taxon>Armillaria</taxon>
    </lineage>
</organism>
<keyword evidence="4" id="KW-1185">Reference proteome</keyword>
<dbReference type="AlphaFoldDB" id="A0A284QSH0"/>
<dbReference type="InterPro" id="IPR011009">
    <property type="entry name" value="Kinase-like_dom_sf"/>
</dbReference>
<dbReference type="InterPro" id="IPR051681">
    <property type="entry name" value="Ser/Thr_Kinases-Pseudokinases"/>
</dbReference>
<evidence type="ECO:0000313" key="3">
    <source>
        <dbReference type="EMBL" id="SJK99353.1"/>
    </source>
</evidence>